<protein>
    <recommendedName>
        <fullName evidence="6">Ribonuclease H2 subunit A</fullName>
        <ecNumber evidence="5">3.1.26.4</ecNumber>
    </recommendedName>
</protein>
<dbReference type="AlphaFoldDB" id="A0A7R9QHV5"/>
<dbReference type="GO" id="GO:0046872">
    <property type="term" value="F:metal ion binding"/>
    <property type="evidence" value="ECO:0007669"/>
    <property type="project" value="UniProtKB-KW"/>
</dbReference>
<evidence type="ECO:0000256" key="5">
    <source>
        <dbReference type="ARBA" id="ARBA00012180"/>
    </source>
</evidence>
<organism evidence="12">
    <name type="scientific">Oppiella nova</name>
    <dbReference type="NCBI Taxonomy" id="334625"/>
    <lineage>
        <taxon>Eukaryota</taxon>
        <taxon>Metazoa</taxon>
        <taxon>Ecdysozoa</taxon>
        <taxon>Arthropoda</taxon>
        <taxon>Chelicerata</taxon>
        <taxon>Arachnida</taxon>
        <taxon>Acari</taxon>
        <taxon>Acariformes</taxon>
        <taxon>Sarcoptiformes</taxon>
        <taxon>Oribatida</taxon>
        <taxon>Brachypylina</taxon>
        <taxon>Oppioidea</taxon>
        <taxon>Oppiidae</taxon>
        <taxon>Oppiella</taxon>
    </lineage>
</organism>
<accession>A0A7R9QHV5</accession>
<evidence type="ECO:0000256" key="1">
    <source>
        <dbReference type="ARBA" id="ARBA00000077"/>
    </source>
</evidence>
<name>A0A7R9QHV5_9ACAR</name>
<evidence type="ECO:0000256" key="6">
    <source>
        <dbReference type="ARBA" id="ARBA00019111"/>
    </source>
</evidence>
<evidence type="ECO:0000313" key="12">
    <source>
        <dbReference type="EMBL" id="CAD7645441.1"/>
    </source>
</evidence>
<evidence type="ECO:0000256" key="9">
    <source>
        <dbReference type="ARBA" id="ARBA00022759"/>
    </source>
</evidence>
<comment type="function">
    <text evidence="11">Catalytic subunit of RNase HII, an endonuclease that specifically degrades the RNA of RNA:DNA hybrids. Participates in DNA replication, possibly by mediating the removal of lagging-strand Okazaki fragment RNA primers during DNA replication. Mediates the excision of single ribonucleotides from DNA:RNA duplexes.</text>
</comment>
<keyword evidence="7" id="KW-0540">Nuclease</keyword>
<comment type="catalytic activity">
    <reaction evidence="1">
        <text>Endonucleolytic cleavage to 5'-phosphomonoester.</text>
        <dbReference type="EC" id="3.1.26.4"/>
    </reaction>
</comment>
<dbReference type="Proteomes" id="UP000728032">
    <property type="component" value="Unassembled WGS sequence"/>
</dbReference>
<comment type="similarity">
    <text evidence="4">Belongs to the RNase HII family. Eukaryotic subfamily.</text>
</comment>
<dbReference type="GO" id="GO:0043137">
    <property type="term" value="P:DNA replication, removal of RNA primer"/>
    <property type="evidence" value="ECO:0007669"/>
    <property type="project" value="TreeGrafter"/>
</dbReference>
<reference evidence="12" key="1">
    <citation type="submission" date="2020-11" db="EMBL/GenBank/DDBJ databases">
        <authorList>
            <person name="Tran Van P."/>
        </authorList>
    </citation>
    <scope>NUCLEOTIDE SEQUENCE</scope>
</reference>
<evidence type="ECO:0000256" key="8">
    <source>
        <dbReference type="ARBA" id="ARBA00022723"/>
    </source>
</evidence>
<dbReference type="OrthoDB" id="7462577at2759"/>
<evidence type="ECO:0000256" key="4">
    <source>
        <dbReference type="ARBA" id="ARBA00007058"/>
    </source>
</evidence>
<dbReference type="InterPro" id="IPR001352">
    <property type="entry name" value="RNase_HII/HIII"/>
</dbReference>
<sequence>MVPDIRVVSLHEHLFTPLVILTNISDPKTKSFLSKNLDPTFGYTTFVRFSWSTIKNILDDKAIDCQWEESEDEEPVVESKPTKKISNYFRAVNREEKPQKTRLNAFLKERNLEPITSPQDL</sequence>
<dbReference type="FunFam" id="1.10.10.460:FF:000001">
    <property type="entry name" value="Ribonuclease"/>
    <property type="match status" value="1"/>
</dbReference>
<proteinExistence type="inferred from homology"/>
<evidence type="ECO:0000256" key="3">
    <source>
        <dbReference type="ARBA" id="ARBA00001946"/>
    </source>
</evidence>
<keyword evidence="8" id="KW-0479">Metal-binding</keyword>
<keyword evidence="9" id="KW-0255">Endonuclease</keyword>
<dbReference type="PANTHER" id="PTHR10954:SF7">
    <property type="entry name" value="RIBONUCLEASE H2 SUBUNIT A"/>
    <property type="match status" value="1"/>
</dbReference>
<dbReference type="InterPro" id="IPR023160">
    <property type="entry name" value="RNase_HII_hlx-loop-hlx_cap_dom"/>
</dbReference>
<dbReference type="PANTHER" id="PTHR10954">
    <property type="entry name" value="RIBONUCLEASE H2 SUBUNIT A"/>
    <property type="match status" value="1"/>
</dbReference>
<keyword evidence="13" id="KW-1185">Reference proteome</keyword>
<dbReference type="GO" id="GO:0003723">
    <property type="term" value="F:RNA binding"/>
    <property type="evidence" value="ECO:0007669"/>
    <property type="project" value="InterPro"/>
</dbReference>
<dbReference type="GO" id="GO:0032299">
    <property type="term" value="C:ribonuclease H2 complex"/>
    <property type="evidence" value="ECO:0007669"/>
    <property type="project" value="TreeGrafter"/>
</dbReference>
<evidence type="ECO:0000256" key="7">
    <source>
        <dbReference type="ARBA" id="ARBA00022722"/>
    </source>
</evidence>
<evidence type="ECO:0000256" key="11">
    <source>
        <dbReference type="ARBA" id="ARBA00024981"/>
    </source>
</evidence>
<comment type="cofactor">
    <cofactor evidence="2">
        <name>Mn(2+)</name>
        <dbReference type="ChEBI" id="CHEBI:29035"/>
    </cofactor>
</comment>
<evidence type="ECO:0000256" key="2">
    <source>
        <dbReference type="ARBA" id="ARBA00001936"/>
    </source>
</evidence>
<evidence type="ECO:0000256" key="10">
    <source>
        <dbReference type="ARBA" id="ARBA00022801"/>
    </source>
</evidence>
<dbReference type="GO" id="GO:0006298">
    <property type="term" value="P:mismatch repair"/>
    <property type="evidence" value="ECO:0007669"/>
    <property type="project" value="TreeGrafter"/>
</dbReference>
<evidence type="ECO:0000313" key="13">
    <source>
        <dbReference type="Proteomes" id="UP000728032"/>
    </source>
</evidence>
<keyword evidence="10" id="KW-0378">Hydrolase</keyword>
<dbReference type="GO" id="GO:0004523">
    <property type="term" value="F:RNA-DNA hybrid ribonuclease activity"/>
    <property type="evidence" value="ECO:0007669"/>
    <property type="project" value="UniProtKB-EC"/>
</dbReference>
<dbReference type="Gene3D" id="1.10.10.460">
    <property type="entry name" value="Ribonuclease hii. Domain 2"/>
    <property type="match status" value="1"/>
</dbReference>
<dbReference type="EMBL" id="OC916848">
    <property type="protein sequence ID" value="CAD7645441.1"/>
    <property type="molecule type" value="Genomic_DNA"/>
</dbReference>
<dbReference type="EC" id="3.1.26.4" evidence="5"/>
<dbReference type="EMBL" id="CAJPVJ010002023">
    <property type="protein sequence ID" value="CAG2165670.1"/>
    <property type="molecule type" value="Genomic_DNA"/>
</dbReference>
<gene>
    <name evidence="12" type="ORF">ONB1V03_LOCUS5209</name>
</gene>
<comment type="cofactor">
    <cofactor evidence="3">
        <name>Mg(2+)</name>
        <dbReference type="ChEBI" id="CHEBI:18420"/>
    </cofactor>
</comment>